<evidence type="ECO:0000256" key="2">
    <source>
        <dbReference type="ARBA" id="ARBA00022837"/>
    </source>
</evidence>
<dbReference type="Proteomes" id="UP001295684">
    <property type="component" value="Unassembled WGS sequence"/>
</dbReference>
<dbReference type="SUPFAM" id="SSF47473">
    <property type="entry name" value="EF-hand"/>
    <property type="match status" value="1"/>
</dbReference>
<dbReference type="GO" id="GO:0005509">
    <property type="term" value="F:calcium ion binding"/>
    <property type="evidence" value="ECO:0007669"/>
    <property type="project" value="InterPro"/>
</dbReference>
<dbReference type="InterPro" id="IPR002048">
    <property type="entry name" value="EF_hand_dom"/>
</dbReference>
<dbReference type="CDD" id="cd00030">
    <property type="entry name" value="C2"/>
    <property type="match status" value="1"/>
</dbReference>
<dbReference type="Gene3D" id="1.10.238.10">
    <property type="entry name" value="EF-hand"/>
    <property type="match status" value="1"/>
</dbReference>
<keyword evidence="1" id="KW-0479">Metal-binding</keyword>
<proteinExistence type="predicted"/>
<protein>
    <submittedName>
        <fullName evidence="8">Uncharacterized protein</fullName>
    </submittedName>
</protein>
<sequence length="559" mass="65901">MYSNREVVQGFDRPRGYRDTKTERKMADMTEQRKRQIEKEFDVMDTDKSGTLDRQEIRDFLDKRAKKHYQKMAKKAKGDSEEVKNRIKEEEEMFFRVMDELDLDADGEVTKQEYVRAVLLKHQKLFDKEEVIKEEMEDLELKYKILNENQYRATSGYYDQMARIQNLYKVTVVEARNLEIADVLSGTSDPYVILSYAGQVSKTTVKKTNLNPFWIETFEFDKVAKDVRMEITVYDYDAAMKDDIIGKIDIDLEDYSQNGEEEHVTLYLLDENNKETDSSLKLIIQHIAHGNTNFEKEKEKLSRQLDAKEIELESVRKMVELSDKSHAIFNIEEEEKKMDKKITSALQEGSGGKISERLTRLTENFPWTWFLLGVLAVYTFFTLLACFYRPDFWDVCNCCLGFFLVSIPFHSTQRMYWFLVLSIALSIIFDILFLIVTSDWPDKHTYDGEVEHGIREFCRIISYILIFVKIIVFCIFFYVALKYFTIIDPIKKEEAMFRRYYNPKFDPRYANEFDPAYHGRGGRNNGRYGRRGRYGGFAPQEEGGYTDDIYNGRYNNAHG</sequence>
<feature type="region of interest" description="Disordered" evidence="4">
    <location>
        <begin position="1"/>
        <end position="33"/>
    </location>
</feature>
<reference evidence="8" key="1">
    <citation type="submission" date="2023-07" db="EMBL/GenBank/DDBJ databases">
        <authorList>
            <consortium name="AG Swart"/>
            <person name="Singh M."/>
            <person name="Singh A."/>
            <person name="Seah K."/>
            <person name="Emmerich C."/>
        </authorList>
    </citation>
    <scope>NUCLEOTIDE SEQUENCE</scope>
    <source>
        <strain evidence="8">DP1</strain>
    </source>
</reference>
<dbReference type="InterPro" id="IPR011992">
    <property type="entry name" value="EF-hand-dom_pair"/>
</dbReference>
<dbReference type="PROSITE" id="PS00018">
    <property type="entry name" value="EF_HAND_1"/>
    <property type="match status" value="2"/>
</dbReference>
<comment type="caution">
    <text evidence="8">The sequence shown here is derived from an EMBL/GenBank/DDBJ whole genome shotgun (WGS) entry which is preliminary data.</text>
</comment>
<keyword evidence="3" id="KW-0175">Coiled coil</keyword>
<dbReference type="EMBL" id="CAMPGE010002114">
    <property type="protein sequence ID" value="CAI2360919.1"/>
    <property type="molecule type" value="Genomic_DNA"/>
</dbReference>
<evidence type="ECO:0000256" key="4">
    <source>
        <dbReference type="SAM" id="MobiDB-lite"/>
    </source>
</evidence>
<dbReference type="Gene3D" id="2.60.40.150">
    <property type="entry name" value="C2 domain"/>
    <property type="match status" value="1"/>
</dbReference>
<feature type="coiled-coil region" evidence="3">
    <location>
        <begin position="122"/>
        <end position="149"/>
    </location>
</feature>
<evidence type="ECO:0000259" key="6">
    <source>
        <dbReference type="PROSITE" id="PS50004"/>
    </source>
</evidence>
<feature type="domain" description="EF-hand" evidence="7">
    <location>
        <begin position="89"/>
        <end position="124"/>
    </location>
</feature>
<feature type="transmembrane region" description="Helical" evidence="5">
    <location>
        <begin position="415"/>
        <end position="436"/>
    </location>
</feature>
<dbReference type="PRINTS" id="PR00360">
    <property type="entry name" value="C2DOMAIN"/>
</dbReference>
<dbReference type="InterPro" id="IPR000008">
    <property type="entry name" value="C2_dom"/>
</dbReference>
<evidence type="ECO:0000259" key="7">
    <source>
        <dbReference type="PROSITE" id="PS50222"/>
    </source>
</evidence>
<feature type="domain" description="C2" evidence="6">
    <location>
        <begin position="147"/>
        <end position="266"/>
    </location>
</feature>
<keyword evidence="2" id="KW-0106">Calcium</keyword>
<dbReference type="GO" id="GO:0016020">
    <property type="term" value="C:membrane"/>
    <property type="evidence" value="ECO:0007669"/>
    <property type="project" value="TreeGrafter"/>
</dbReference>
<feature type="coiled-coil region" evidence="3">
    <location>
        <begin position="291"/>
        <end position="318"/>
    </location>
</feature>
<dbReference type="Pfam" id="PF13499">
    <property type="entry name" value="EF-hand_7"/>
    <property type="match status" value="1"/>
</dbReference>
<dbReference type="PANTHER" id="PTHR45911:SF4">
    <property type="entry name" value="MULTIPLE C2 AND TRANSMEMBRANE DOMAIN-CONTAINING PROTEIN"/>
    <property type="match status" value="1"/>
</dbReference>
<dbReference type="InterPro" id="IPR035892">
    <property type="entry name" value="C2_domain_sf"/>
</dbReference>
<keyword evidence="9" id="KW-1185">Reference proteome</keyword>
<organism evidence="8 9">
    <name type="scientific">Euplotes crassus</name>
    <dbReference type="NCBI Taxonomy" id="5936"/>
    <lineage>
        <taxon>Eukaryota</taxon>
        <taxon>Sar</taxon>
        <taxon>Alveolata</taxon>
        <taxon>Ciliophora</taxon>
        <taxon>Intramacronucleata</taxon>
        <taxon>Spirotrichea</taxon>
        <taxon>Hypotrichia</taxon>
        <taxon>Euplotida</taxon>
        <taxon>Euplotidae</taxon>
        <taxon>Moneuplotes</taxon>
    </lineage>
</organism>
<feature type="transmembrane region" description="Helical" evidence="5">
    <location>
        <begin position="367"/>
        <end position="385"/>
    </location>
</feature>
<dbReference type="AlphaFoldDB" id="A0AAD1U8C0"/>
<evidence type="ECO:0000256" key="5">
    <source>
        <dbReference type="SAM" id="Phobius"/>
    </source>
</evidence>
<feature type="domain" description="EF-hand" evidence="7">
    <location>
        <begin position="32"/>
        <end position="67"/>
    </location>
</feature>
<name>A0AAD1U8C0_EUPCR</name>
<evidence type="ECO:0000256" key="3">
    <source>
        <dbReference type="SAM" id="Coils"/>
    </source>
</evidence>
<accession>A0AAD1U8C0</accession>
<feature type="compositionally biased region" description="Basic and acidic residues" evidence="4">
    <location>
        <begin position="12"/>
        <end position="33"/>
    </location>
</feature>
<evidence type="ECO:0000256" key="1">
    <source>
        <dbReference type="ARBA" id="ARBA00022723"/>
    </source>
</evidence>
<evidence type="ECO:0000313" key="8">
    <source>
        <dbReference type="EMBL" id="CAI2360919.1"/>
    </source>
</evidence>
<keyword evidence="5" id="KW-0812">Transmembrane</keyword>
<dbReference type="PANTHER" id="PTHR45911">
    <property type="entry name" value="C2 DOMAIN-CONTAINING PROTEIN"/>
    <property type="match status" value="1"/>
</dbReference>
<dbReference type="SUPFAM" id="SSF49562">
    <property type="entry name" value="C2 domain (Calcium/lipid-binding domain, CaLB)"/>
    <property type="match status" value="1"/>
</dbReference>
<dbReference type="SMART" id="SM00054">
    <property type="entry name" value="EFh"/>
    <property type="match status" value="2"/>
</dbReference>
<feature type="transmembrane region" description="Helical" evidence="5">
    <location>
        <begin position="457"/>
        <end position="481"/>
    </location>
</feature>
<gene>
    <name evidence="8" type="ORF">ECRASSUSDP1_LOCUS2227</name>
</gene>
<dbReference type="Pfam" id="PF00168">
    <property type="entry name" value="C2"/>
    <property type="match status" value="1"/>
</dbReference>
<keyword evidence="5" id="KW-1133">Transmembrane helix</keyword>
<dbReference type="SMART" id="SM00239">
    <property type="entry name" value="C2"/>
    <property type="match status" value="1"/>
</dbReference>
<dbReference type="InterPro" id="IPR018247">
    <property type="entry name" value="EF_Hand_1_Ca_BS"/>
</dbReference>
<evidence type="ECO:0000313" key="9">
    <source>
        <dbReference type="Proteomes" id="UP001295684"/>
    </source>
</evidence>
<dbReference type="PROSITE" id="PS50222">
    <property type="entry name" value="EF_HAND_2"/>
    <property type="match status" value="2"/>
</dbReference>
<dbReference type="PROSITE" id="PS50004">
    <property type="entry name" value="C2"/>
    <property type="match status" value="1"/>
</dbReference>
<keyword evidence="5" id="KW-0472">Membrane</keyword>